<keyword evidence="4" id="KW-0472">Membrane</keyword>
<dbReference type="EMBL" id="CP163445">
    <property type="protein sequence ID" value="XDQ77745.1"/>
    <property type="molecule type" value="Genomic_DNA"/>
</dbReference>
<dbReference type="GO" id="GO:0005886">
    <property type="term" value="C:plasma membrane"/>
    <property type="evidence" value="ECO:0007669"/>
    <property type="project" value="TreeGrafter"/>
</dbReference>
<evidence type="ECO:0000256" key="2">
    <source>
        <dbReference type="SAM" id="Coils"/>
    </source>
</evidence>
<sequence length="372" mass="37193">MPATPTPSAPNGRYNRPDASMSLLTNVMDHGLDEGYAEAAAARGGARDSRIPRTARGLLTLGAGLALVGAVVTVGAVNARKAEPTLAKERDALIHRINDSNGSADRLQKQVQDLRRKVDDTQQQALPSGGGDAAGLAGAVGLGEVTGPGVKLVLEDAAGTGLGGNVDPRAGQGFSNSGRLRDRDLQLVVNGLWGAGAEAVSINGQRLTALSAIRAAGEAVLVDNRPLVPPYTVLAIGDGPKVLDAFEGEMAGSYLRLLQEKYGIKSTLSVQKSLTLPAAVGVTLRTAQPATPEPTPTPTSTVAPTATPTEASTATPGTPISPSASVSPSASAGGGSGSGRRTPSGAAKTTSAHSPTTASTGPSSAGTGAARP</sequence>
<name>A0AB39TB27_9ACTN</name>
<feature type="transmembrane region" description="Helical" evidence="4">
    <location>
        <begin position="57"/>
        <end position="77"/>
    </location>
</feature>
<dbReference type="RefSeq" id="WP_369182468.1">
    <property type="nucleotide sequence ID" value="NZ_CP163445.1"/>
</dbReference>
<evidence type="ECO:0000256" key="3">
    <source>
        <dbReference type="SAM" id="MobiDB-lite"/>
    </source>
</evidence>
<reference evidence="5" key="1">
    <citation type="submission" date="2024-07" db="EMBL/GenBank/DDBJ databases">
        <authorList>
            <person name="Yu S.T."/>
        </authorList>
    </citation>
    <scope>NUCLEOTIDE SEQUENCE</scope>
    <source>
        <strain evidence="5">Y1</strain>
    </source>
</reference>
<dbReference type="PANTHER" id="PTHR37313">
    <property type="entry name" value="UPF0749 PROTEIN RV1825"/>
    <property type="match status" value="1"/>
</dbReference>
<gene>
    <name evidence="5" type="ORF">AB2U05_04230</name>
</gene>
<feature type="coiled-coil region" evidence="2">
    <location>
        <begin position="97"/>
        <end position="124"/>
    </location>
</feature>
<keyword evidence="2" id="KW-0175">Coiled coil</keyword>
<evidence type="ECO:0000256" key="1">
    <source>
        <dbReference type="ARBA" id="ARBA00009108"/>
    </source>
</evidence>
<feature type="compositionally biased region" description="Low complexity" evidence="3">
    <location>
        <begin position="298"/>
        <end position="331"/>
    </location>
</feature>
<comment type="similarity">
    <text evidence="1">Belongs to the UPF0749 family.</text>
</comment>
<organism evidence="5">
    <name type="scientific">Streptomyces sp. Y1</name>
    <dbReference type="NCBI Taxonomy" id="3238634"/>
    <lineage>
        <taxon>Bacteria</taxon>
        <taxon>Bacillati</taxon>
        <taxon>Actinomycetota</taxon>
        <taxon>Actinomycetes</taxon>
        <taxon>Kitasatosporales</taxon>
        <taxon>Streptomycetaceae</taxon>
        <taxon>Streptomyces</taxon>
    </lineage>
</organism>
<feature type="compositionally biased region" description="Low complexity" evidence="3">
    <location>
        <begin position="339"/>
        <end position="372"/>
    </location>
</feature>
<keyword evidence="4" id="KW-1133">Transmembrane helix</keyword>
<dbReference type="Gene3D" id="1.20.5.390">
    <property type="entry name" value="L1 transposable element, trimerization domain"/>
    <property type="match status" value="1"/>
</dbReference>
<dbReference type="InterPro" id="IPR010273">
    <property type="entry name" value="DUF881"/>
</dbReference>
<dbReference type="AlphaFoldDB" id="A0AB39TB27"/>
<keyword evidence="4" id="KW-0812">Transmembrane</keyword>
<evidence type="ECO:0000256" key="4">
    <source>
        <dbReference type="SAM" id="Phobius"/>
    </source>
</evidence>
<protein>
    <submittedName>
        <fullName evidence="5">DUF881 domain-containing protein</fullName>
    </submittedName>
</protein>
<feature type="region of interest" description="Disordered" evidence="3">
    <location>
        <begin position="287"/>
        <end position="372"/>
    </location>
</feature>
<evidence type="ECO:0000313" key="5">
    <source>
        <dbReference type="EMBL" id="XDQ77745.1"/>
    </source>
</evidence>
<proteinExistence type="inferred from homology"/>
<dbReference type="PANTHER" id="PTHR37313:SF1">
    <property type="entry name" value="UPF0749 PROTEIN RV1823"/>
    <property type="match status" value="1"/>
</dbReference>
<dbReference type="Pfam" id="PF05949">
    <property type="entry name" value="DUF881"/>
    <property type="match status" value="1"/>
</dbReference>
<dbReference type="Gene3D" id="3.30.70.1880">
    <property type="entry name" value="Protein of unknown function DUF881"/>
    <property type="match status" value="1"/>
</dbReference>
<accession>A0AB39TB27</accession>